<proteinExistence type="inferred from homology"/>
<reference evidence="4" key="1">
    <citation type="journal article" date="2019" name="Int. J. Syst. Evol. Microbiol.">
        <title>The Global Catalogue of Microorganisms (GCM) 10K type strain sequencing project: providing services to taxonomists for standard genome sequencing and annotation.</title>
        <authorList>
            <consortium name="The Broad Institute Genomics Platform"/>
            <consortium name="The Broad Institute Genome Sequencing Center for Infectious Disease"/>
            <person name="Wu L."/>
            <person name="Ma J."/>
        </authorList>
    </citation>
    <scope>NUCLEOTIDE SEQUENCE [LARGE SCALE GENOMIC DNA]</scope>
    <source>
        <strain evidence="4">KCTC 42182</strain>
    </source>
</reference>
<dbReference type="InterPro" id="IPR006015">
    <property type="entry name" value="Universal_stress_UspA"/>
</dbReference>
<evidence type="ECO:0000313" key="3">
    <source>
        <dbReference type="EMBL" id="MFC3676803.1"/>
    </source>
</evidence>
<dbReference type="SUPFAM" id="SSF52402">
    <property type="entry name" value="Adenine nucleotide alpha hydrolases-like"/>
    <property type="match status" value="2"/>
</dbReference>
<dbReference type="PANTHER" id="PTHR46268:SF15">
    <property type="entry name" value="UNIVERSAL STRESS PROTEIN HP_0031"/>
    <property type="match status" value="1"/>
</dbReference>
<evidence type="ECO:0000259" key="2">
    <source>
        <dbReference type="Pfam" id="PF00582"/>
    </source>
</evidence>
<name>A0ABV7VH58_9PROT</name>
<comment type="similarity">
    <text evidence="1">Belongs to the universal stress protein A family.</text>
</comment>
<feature type="domain" description="UspA" evidence="2">
    <location>
        <begin position="206"/>
        <end position="269"/>
    </location>
</feature>
<evidence type="ECO:0000256" key="1">
    <source>
        <dbReference type="ARBA" id="ARBA00008791"/>
    </source>
</evidence>
<gene>
    <name evidence="3" type="ORF">ACFOOQ_14695</name>
</gene>
<accession>A0ABV7VH58</accession>
<dbReference type="Gene3D" id="3.40.50.12370">
    <property type="match status" value="1"/>
</dbReference>
<dbReference type="CDD" id="cd00293">
    <property type="entry name" value="USP-like"/>
    <property type="match status" value="1"/>
</dbReference>
<dbReference type="PRINTS" id="PR01438">
    <property type="entry name" value="UNVRSLSTRESS"/>
</dbReference>
<keyword evidence="4" id="KW-1185">Reference proteome</keyword>
<dbReference type="Pfam" id="PF00582">
    <property type="entry name" value="Usp"/>
    <property type="match status" value="1"/>
</dbReference>
<dbReference type="InterPro" id="IPR006016">
    <property type="entry name" value="UspA"/>
</dbReference>
<dbReference type="RefSeq" id="WP_379727987.1">
    <property type="nucleotide sequence ID" value="NZ_JBHRYJ010000003.1"/>
</dbReference>
<organism evidence="3 4">
    <name type="scientific">Ferrovibrio xuzhouensis</name>
    <dbReference type="NCBI Taxonomy" id="1576914"/>
    <lineage>
        <taxon>Bacteria</taxon>
        <taxon>Pseudomonadati</taxon>
        <taxon>Pseudomonadota</taxon>
        <taxon>Alphaproteobacteria</taxon>
        <taxon>Rhodospirillales</taxon>
        <taxon>Rhodospirillaceae</taxon>
        <taxon>Ferrovibrio</taxon>
    </lineage>
</organism>
<evidence type="ECO:0000313" key="4">
    <source>
        <dbReference type="Proteomes" id="UP001595711"/>
    </source>
</evidence>
<protein>
    <submittedName>
        <fullName evidence="3">Universal stress protein</fullName>
    </submittedName>
</protein>
<comment type="caution">
    <text evidence="3">The sequence shown here is derived from an EMBL/GenBank/DDBJ whole genome shotgun (WGS) entry which is preliminary data.</text>
</comment>
<sequence>MLHLSGGDDGSTAERIRYGAALAAHGGAHLTGLFTRLPLPLASHYVPPALIAGHRAEVDRAAAVARQLFEDSLRRHGIAGEWIEAEGSALDSIQLYGRSTDLVILGQPVAAKADPVVGPDHGVGQLTQDLVFALGRPVIRLPQGAAPVQRFGRLLIGWNGKKEATRAVHDALPLLRLADAVIVACVGTAGLKTTPGSELARHLARHDVAVDLVVSPERDGRAGPELLQLAAQHDADLVVMGAYGYMRWRERIFGGATEAVLRQARIPVLFSH</sequence>
<dbReference type="PANTHER" id="PTHR46268">
    <property type="entry name" value="STRESS RESPONSE PROTEIN NHAX"/>
    <property type="match status" value="1"/>
</dbReference>
<dbReference type="Proteomes" id="UP001595711">
    <property type="component" value="Unassembled WGS sequence"/>
</dbReference>
<dbReference type="EMBL" id="JBHRYJ010000003">
    <property type="protein sequence ID" value="MFC3676803.1"/>
    <property type="molecule type" value="Genomic_DNA"/>
</dbReference>